<comment type="caution">
    <text evidence="2">The sequence shown here is derived from an EMBL/GenBank/DDBJ whole genome shotgun (WGS) entry which is preliminary data.</text>
</comment>
<proteinExistence type="predicted"/>
<accession>A0AAN6YKJ3</accession>
<dbReference type="Proteomes" id="UP001301769">
    <property type="component" value="Unassembled WGS sequence"/>
</dbReference>
<keyword evidence="3" id="KW-1185">Reference proteome</keyword>
<dbReference type="AlphaFoldDB" id="A0AAN6YKJ3"/>
<dbReference type="EMBL" id="MU858053">
    <property type="protein sequence ID" value="KAK4218372.1"/>
    <property type="molecule type" value="Genomic_DNA"/>
</dbReference>
<sequence length="204" mass="22970">MDLSECLPVEFFHPENSICKVKETAWFSSRSTLQLLIKTGADVCAHCRQKKASRVILTRTNKRKKDKEPEAGNGGRCVPVRRHDLQTSTSSLFILTFASVVILLDRHITCSERRRSKDLLVLQATLLHIECLRFENYSSSHEENGSSSFSLQTTLLSPHAQSVHFIYFTPLLSPICHRQASLIPGTESCSPTETKNSVRRLASQ</sequence>
<reference evidence="2" key="1">
    <citation type="journal article" date="2023" name="Mol. Phylogenet. Evol.">
        <title>Genome-scale phylogeny and comparative genomics of the fungal order Sordariales.</title>
        <authorList>
            <person name="Hensen N."/>
            <person name="Bonometti L."/>
            <person name="Westerberg I."/>
            <person name="Brannstrom I.O."/>
            <person name="Guillou S."/>
            <person name="Cros-Aarteil S."/>
            <person name="Calhoun S."/>
            <person name="Haridas S."/>
            <person name="Kuo A."/>
            <person name="Mondo S."/>
            <person name="Pangilinan J."/>
            <person name="Riley R."/>
            <person name="LaButti K."/>
            <person name="Andreopoulos B."/>
            <person name="Lipzen A."/>
            <person name="Chen C."/>
            <person name="Yan M."/>
            <person name="Daum C."/>
            <person name="Ng V."/>
            <person name="Clum A."/>
            <person name="Steindorff A."/>
            <person name="Ohm R.A."/>
            <person name="Martin F."/>
            <person name="Silar P."/>
            <person name="Natvig D.O."/>
            <person name="Lalanne C."/>
            <person name="Gautier V."/>
            <person name="Ament-Velasquez S.L."/>
            <person name="Kruys A."/>
            <person name="Hutchinson M.I."/>
            <person name="Powell A.J."/>
            <person name="Barry K."/>
            <person name="Miller A.N."/>
            <person name="Grigoriev I.V."/>
            <person name="Debuchy R."/>
            <person name="Gladieux P."/>
            <person name="Hiltunen Thoren M."/>
            <person name="Johannesson H."/>
        </authorList>
    </citation>
    <scope>NUCLEOTIDE SEQUENCE</scope>
    <source>
        <strain evidence="2">PSN293</strain>
    </source>
</reference>
<feature type="region of interest" description="Disordered" evidence="1">
    <location>
        <begin position="60"/>
        <end position="79"/>
    </location>
</feature>
<evidence type="ECO:0000313" key="3">
    <source>
        <dbReference type="Proteomes" id="UP001301769"/>
    </source>
</evidence>
<evidence type="ECO:0000256" key="1">
    <source>
        <dbReference type="SAM" id="MobiDB-lite"/>
    </source>
</evidence>
<reference evidence="2" key="2">
    <citation type="submission" date="2023-05" db="EMBL/GenBank/DDBJ databases">
        <authorList>
            <consortium name="Lawrence Berkeley National Laboratory"/>
            <person name="Steindorff A."/>
            <person name="Hensen N."/>
            <person name="Bonometti L."/>
            <person name="Westerberg I."/>
            <person name="Brannstrom I.O."/>
            <person name="Guillou S."/>
            <person name="Cros-Aarteil S."/>
            <person name="Calhoun S."/>
            <person name="Haridas S."/>
            <person name="Kuo A."/>
            <person name="Mondo S."/>
            <person name="Pangilinan J."/>
            <person name="Riley R."/>
            <person name="Labutti K."/>
            <person name="Andreopoulos B."/>
            <person name="Lipzen A."/>
            <person name="Chen C."/>
            <person name="Yanf M."/>
            <person name="Daum C."/>
            <person name="Ng V."/>
            <person name="Clum A."/>
            <person name="Ohm R."/>
            <person name="Martin F."/>
            <person name="Silar P."/>
            <person name="Natvig D."/>
            <person name="Lalanne C."/>
            <person name="Gautier V."/>
            <person name="Ament-Velasquez S.L."/>
            <person name="Kruys A."/>
            <person name="Hutchinson M.I."/>
            <person name="Powell A.J."/>
            <person name="Barry K."/>
            <person name="Miller A.N."/>
            <person name="Grigoriev I.V."/>
            <person name="Debuchy R."/>
            <person name="Gladieux P."/>
            <person name="Thoren M.H."/>
            <person name="Johannesson H."/>
        </authorList>
    </citation>
    <scope>NUCLEOTIDE SEQUENCE</scope>
    <source>
        <strain evidence="2">PSN293</strain>
    </source>
</reference>
<protein>
    <submittedName>
        <fullName evidence="2">Uncharacterized protein</fullName>
    </submittedName>
</protein>
<gene>
    <name evidence="2" type="ORF">QBC37DRAFT_198966</name>
</gene>
<evidence type="ECO:0000313" key="2">
    <source>
        <dbReference type="EMBL" id="KAK4218372.1"/>
    </source>
</evidence>
<name>A0AAN6YKJ3_9PEZI</name>
<organism evidence="2 3">
    <name type="scientific">Rhypophila decipiens</name>
    <dbReference type="NCBI Taxonomy" id="261697"/>
    <lineage>
        <taxon>Eukaryota</taxon>
        <taxon>Fungi</taxon>
        <taxon>Dikarya</taxon>
        <taxon>Ascomycota</taxon>
        <taxon>Pezizomycotina</taxon>
        <taxon>Sordariomycetes</taxon>
        <taxon>Sordariomycetidae</taxon>
        <taxon>Sordariales</taxon>
        <taxon>Naviculisporaceae</taxon>
        <taxon>Rhypophila</taxon>
    </lineage>
</organism>